<dbReference type="GeneID" id="36957372"/>
<feature type="transmembrane region" description="Helical" evidence="6">
    <location>
        <begin position="88"/>
        <end position="110"/>
    </location>
</feature>
<keyword evidence="8" id="KW-0496">Mitochondrion</keyword>
<evidence type="ECO:0000256" key="5">
    <source>
        <dbReference type="SAM" id="Coils"/>
    </source>
</evidence>
<name>A0A2U9GHY7_9STRA</name>
<dbReference type="InterPro" id="IPR001750">
    <property type="entry name" value="ND/Mrp_TM"/>
</dbReference>
<keyword evidence="3 6" id="KW-1133">Transmembrane helix</keyword>
<feature type="transmembrane region" description="Helical" evidence="6">
    <location>
        <begin position="977"/>
        <end position="1000"/>
    </location>
</feature>
<evidence type="ECO:0000256" key="2">
    <source>
        <dbReference type="ARBA" id="ARBA00022692"/>
    </source>
</evidence>
<geneLocation type="mitochondrion" evidence="8"/>
<evidence type="ECO:0000256" key="1">
    <source>
        <dbReference type="ARBA" id="ARBA00004141"/>
    </source>
</evidence>
<feature type="transmembrane region" description="Helical" evidence="6">
    <location>
        <begin position="1006"/>
        <end position="1028"/>
    </location>
</feature>
<gene>
    <name evidence="8" type="primary">nad2</name>
</gene>
<evidence type="ECO:0000313" key="8">
    <source>
        <dbReference type="EMBL" id="AWQ64089.1"/>
    </source>
</evidence>
<keyword evidence="4 6" id="KW-0472">Membrane</keyword>
<feature type="transmembrane region" description="Helical" evidence="6">
    <location>
        <begin position="1110"/>
        <end position="1133"/>
    </location>
</feature>
<feature type="transmembrane region" description="Helical" evidence="6">
    <location>
        <begin position="130"/>
        <end position="150"/>
    </location>
</feature>
<proteinExistence type="predicted"/>
<organism evidence="8">
    <name type="scientific">Eunotia naegelii</name>
    <dbReference type="NCBI Taxonomy" id="1458866"/>
    <lineage>
        <taxon>Eukaryota</taxon>
        <taxon>Sar</taxon>
        <taxon>Stramenopiles</taxon>
        <taxon>Ochrophyta</taxon>
        <taxon>Bacillariophyta</taxon>
        <taxon>Bacillariophyceae</taxon>
        <taxon>Eunotiophycidae</taxon>
        <taxon>Eunotiales</taxon>
        <taxon>Eunotiaceae</taxon>
        <taxon>Eunotia</taxon>
    </lineage>
</organism>
<evidence type="ECO:0000256" key="4">
    <source>
        <dbReference type="ARBA" id="ARBA00023136"/>
    </source>
</evidence>
<feature type="transmembrane region" description="Helical" evidence="6">
    <location>
        <begin position="1035"/>
        <end position="1056"/>
    </location>
</feature>
<dbReference type="EMBL" id="MG271846">
    <property type="protein sequence ID" value="AWQ64089.1"/>
    <property type="molecule type" value="Genomic_DNA"/>
</dbReference>
<evidence type="ECO:0000256" key="6">
    <source>
        <dbReference type="SAM" id="Phobius"/>
    </source>
</evidence>
<sequence>MINNFEEDLCYKFFIPFRIIDDLSIFENNESLRSQISLFFDWSLVENSIFNISLNELSLIPEFFLAFTAVTIITHCSLIAYNKKYNSVLLQFSVTSLCMLIVFLTLLLYLHEGSITVKHLSFEFSFLSDSLGFLAKIITIIASLFCMYLLQDYIIEYKINSTEYDLLMLYAILGLTMLITANDFGTIFLALELQSLSLYMLAGFKKNSIYSIESGLKYFILGALSAAYFLLGWSLLYGISGLFVLLGFHFFFFNIFSDVNSEVEKSVIEYKTSNNTQSNSSESIENSLTPFNNIFLDITNDLDDAGILLSFNNNFKIILKLAEFLCCDCCNNMPISISKNEPLSIEDEILKLYDSQKTKINYEEYQSIHCAFCRNYLESFKIIDENQVYGYKKENLKLEIEKKLYENKQIMQQPDNFEKKCWFCETLIENYKKAINEEERRIKIKTKKMINIYETGLSTEAFAYHYNFLETYFSKRNELTLNKFYKDLLINELFKTCDTAVDLGKYNVPVCQNIINRFNQAWEIEGLRSSILSNKIKKTCEKLKSTGRHNKICEAIKRLTLFENVEDASSYLSTNKIINLLINENFLDSITNCKEDEINIINEINKVDQGFLAKEFSEVSIRSLGFQTIVNEKKLKKKILVYSKIKNFCFEKKTQNNNASIAISESTLNQEKTFEYNDKITKQSNIDFIRHMKKVNAAQRCKIATLNIENFLFDEAIEKKKSSLNLTEQMCEALKQTDETICPVCEVIQKLIEKTFKMLENKKNESSYALLPYYELTDKMIIDLKNQLNQKIENQHNIIEKKHFKNPLLTELFDILKRIDYDKDLIVLVVQDIATACQEKVNKNDADLSFCNEIVKELQEYWRHIYYYKQITEFNELEKKTLSSTLDKELNNQVYTGYNISSENKEKIELNIKKKEIEIKTKKISYNKKSANKTNQSRLAESSLTLILISFFFKLAVAPFHLWSLDIYEGSLTSSTVFFAVVTKFSVIVILIKICYYGFYSLLKSSLYQSLIIASASSILVGSIAGLTERKLKSLLAYSSINNIGYILLALTIGTLNGIKTTVFYLIIYISSSLATWSGLVSIQLQKNRYMKKQNKEFGDIVMLRKTNPILTLTLQIALFSTAGLPPFIGFLTKMNVFITSIESHIFLVSLITILLSIISTFYYLRLVKITCFEKILVGKLYKPMKIKQSTVNTIFSFFLPYQFFKPWLSIFFSYKVVIC</sequence>
<protein>
    <submittedName>
        <fullName evidence="8">NADH dehydrogenase subunit 2</fullName>
    </submittedName>
</protein>
<feature type="coiled-coil region" evidence="5">
    <location>
        <begin position="393"/>
        <end position="448"/>
    </location>
</feature>
<comment type="subcellular location">
    <subcellularLocation>
        <location evidence="1">Membrane</location>
        <topology evidence="1">Multi-pass membrane protein</topology>
    </subcellularLocation>
</comment>
<dbReference type="Pfam" id="PF00361">
    <property type="entry name" value="Proton_antipo_M"/>
    <property type="match status" value="2"/>
</dbReference>
<keyword evidence="5" id="KW-0175">Coiled coil</keyword>
<feature type="domain" description="NADH:quinone oxidoreductase/Mrp antiporter transmembrane" evidence="7">
    <location>
        <begin position="181"/>
        <end position="243"/>
    </location>
</feature>
<evidence type="ECO:0000256" key="3">
    <source>
        <dbReference type="ARBA" id="ARBA00022989"/>
    </source>
</evidence>
<dbReference type="AlphaFoldDB" id="A0A2U9GHY7"/>
<dbReference type="RefSeq" id="YP_009495442.1">
    <property type="nucleotide sequence ID" value="NC_037987.1"/>
</dbReference>
<feature type="transmembrane region" description="Helical" evidence="6">
    <location>
        <begin position="225"/>
        <end position="252"/>
    </location>
</feature>
<feature type="transmembrane region" description="Helical" evidence="6">
    <location>
        <begin position="1145"/>
        <end position="1165"/>
    </location>
</feature>
<dbReference type="GO" id="GO:0016020">
    <property type="term" value="C:membrane"/>
    <property type="evidence" value="ECO:0007669"/>
    <property type="project" value="UniProtKB-SubCell"/>
</dbReference>
<keyword evidence="2 6" id="KW-0812">Transmembrane</keyword>
<dbReference type="PANTHER" id="PTHR22773">
    <property type="entry name" value="NADH DEHYDROGENASE"/>
    <property type="match status" value="1"/>
</dbReference>
<feature type="transmembrane region" description="Helical" evidence="6">
    <location>
        <begin position="944"/>
        <end position="965"/>
    </location>
</feature>
<feature type="domain" description="NADH:quinone oxidoreductase/Mrp antiporter transmembrane" evidence="7">
    <location>
        <begin position="932"/>
        <end position="1159"/>
    </location>
</feature>
<reference evidence="8" key="1">
    <citation type="journal article" date="2018" name="Genome Biol. Evol.">
        <title>Recurrent loss, horizontal transfer, and the obscure origins of mitochondrial introns in diatoms (Bacillariophyta).</title>
        <authorList>
            <person name="Guillory W.X."/>
            <person name="Onyshchenko A."/>
            <person name="Ruck E.C."/>
            <person name="Parks M."/>
            <person name="Nakov T."/>
            <person name="Wickett N.J."/>
            <person name="Alverson A.J."/>
        </authorList>
    </citation>
    <scope>NUCLEOTIDE SEQUENCE</scope>
    <source>
        <strain evidence="8">UTEX FD354</strain>
    </source>
</reference>
<evidence type="ECO:0000259" key="7">
    <source>
        <dbReference type="Pfam" id="PF00361"/>
    </source>
</evidence>
<feature type="transmembrane region" description="Helical" evidence="6">
    <location>
        <begin position="162"/>
        <end position="181"/>
    </location>
</feature>
<feature type="transmembrane region" description="Helical" evidence="6">
    <location>
        <begin position="1062"/>
        <end position="1083"/>
    </location>
</feature>
<accession>A0A2U9GHY7</accession>
<feature type="transmembrane region" description="Helical" evidence="6">
    <location>
        <begin position="63"/>
        <end position="81"/>
    </location>
</feature>